<dbReference type="STRING" id="54.SAMN02745121_08317"/>
<dbReference type="Gene3D" id="3.40.50.720">
    <property type="entry name" value="NAD(P)-binding Rossmann-like Domain"/>
    <property type="match status" value="1"/>
</dbReference>
<proteinExistence type="predicted"/>
<name>A0A1I2HYG9_9BACT</name>
<feature type="domain" description="CAAX prenyl protease 2/Lysostaphin resistance protein A-like" evidence="2">
    <location>
        <begin position="426"/>
        <end position="514"/>
    </location>
</feature>
<feature type="transmembrane region" description="Helical" evidence="1">
    <location>
        <begin position="324"/>
        <end position="342"/>
    </location>
</feature>
<dbReference type="InterPro" id="IPR036291">
    <property type="entry name" value="NAD(P)-bd_dom_sf"/>
</dbReference>
<dbReference type="PANTHER" id="PTHR12126:SF11">
    <property type="entry name" value="NADH DEHYDROGENASE [UBIQUINONE] 1 ALPHA SUBCOMPLEX SUBUNIT 9, MITOCHONDRIAL"/>
    <property type="match status" value="1"/>
</dbReference>
<dbReference type="SUPFAM" id="SSF51735">
    <property type="entry name" value="NAD(P)-binding Rossmann-fold domains"/>
    <property type="match status" value="1"/>
</dbReference>
<dbReference type="AlphaFoldDB" id="A0A1I2HYG9"/>
<feature type="transmembrane region" description="Helical" evidence="1">
    <location>
        <begin position="348"/>
        <end position="369"/>
    </location>
</feature>
<keyword evidence="5" id="KW-1185">Reference proteome</keyword>
<feature type="transmembrane region" description="Helical" evidence="1">
    <location>
        <begin position="502"/>
        <end position="521"/>
    </location>
</feature>
<evidence type="ECO:0000259" key="2">
    <source>
        <dbReference type="Pfam" id="PF02517"/>
    </source>
</evidence>
<sequence>MRVAVAGASGFIGQATVHALRQAGHAVVGLSRGRRGRFERPGLEWRPVDVSRGGPELAAALTGCEAVVNLVGIKRAEPGQSFASAHVATVTALATAMQAAGIRRLVHVSVAGPRAEPRSPTPYMATKREAERLVMSSGTDWTILRPGPVAGPGDDFVRNLAATIRHAGVFPAPDGGHAPLQPVLVEDVALAVVAALERPAAIGRCYDVVGPEVLTLREVVTRVADALALPVTLVPCPAPLLAVAVAALERLPEPLLTRAQLGLLSHGLVGDPGPATTELGLVTQPLTAAKIVALSAGVEAWLGLSLRLRRGDEDMFFKTCSKGAIHVAWLVPLAVALIWALGSLTQHVWWRMLAANLVLVPLCLAAVRLPWLELWRPSLRGLVQGALAAVVLIAAGWLGSQVLFALTPEARAEVAAVYSWVHLLPAAAAAVLLPLIAAAEEVVWRGAVAFAVASRAGPWWGAATSAAAFAVAHVSLGVPALVAAAAGAGFFWAWLGLKTRSLFVVMVCHVLWDACVAVLRLY</sequence>
<evidence type="ECO:0000313" key="5">
    <source>
        <dbReference type="Proteomes" id="UP000199400"/>
    </source>
</evidence>
<dbReference type="PANTHER" id="PTHR12126">
    <property type="entry name" value="NADH-UBIQUINONE OXIDOREDUCTASE 39 KDA SUBUNIT-RELATED"/>
    <property type="match status" value="1"/>
</dbReference>
<accession>A0A1I2HYG9</accession>
<feature type="transmembrane region" description="Helical" evidence="1">
    <location>
        <begin position="416"/>
        <end position="435"/>
    </location>
</feature>
<keyword evidence="1" id="KW-1133">Transmembrane helix</keyword>
<dbReference type="GO" id="GO:0044877">
    <property type="term" value="F:protein-containing complex binding"/>
    <property type="evidence" value="ECO:0007669"/>
    <property type="project" value="TreeGrafter"/>
</dbReference>
<gene>
    <name evidence="4" type="ORF">SAMN02745121_08317</name>
</gene>
<organism evidence="4 5">
    <name type="scientific">Nannocystis exedens</name>
    <dbReference type="NCBI Taxonomy" id="54"/>
    <lineage>
        <taxon>Bacteria</taxon>
        <taxon>Pseudomonadati</taxon>
        <taxon>Myxococcota</taxon>
        <taxon>Polyangia</taxon>
        <taxon>Nannocystales</taxon>
        <taxon>Nannocystaceae</taxon>
        <taxon>Nannocystis</taxon>
    </lineage>
</organism>
<dbReference type="InterPro" id="IPR003675">
    <property type="entry name" value="Rce1/LyrA-like_dom"/>
</dbReference>
<feature type="transmembrane region" description="Helical" evidence="1">
    <location>
        <begin position="466"/>
        <end position="495"/>
    </location>
</feature>
<dbReference type="RefSeq" id="WP_096325511.1">
    <property type="nucleotide sequence ID" value="NZ_FOMX01000051.1"/>
</dbReference>
<dbReference type="Proteomes" id="UP000199400">
    <property type="component" value="Unassembled WGS sequence"/>
</dbReference>
<dbReference type="Pfam" id="PF02517">
    <property type="entry name" value="Rce1-like"/>
    <property type="match status" value="1"/>
</dbReference>
<feature type="domain" description="NAD(P)-binding" evidence="3">
    <location>
        <begin position="7"/>
        <end position="149"/>
    </location>
</feature>
<evidence type="ECO:0000313" key="4">
    <source>
        <dbReference type="EMBL" id="SFF35089.1"/>
    </source>
</evidence>
<dbReference type="GO" id="GO:0004175">
    <property type="term" value="F:endopeptidase activity"/>
    <property type="evidence" value="ECO:0007669"/>
    <property type="project" value="UniProtKB-ARBA"/>
</dbReference>
<dbReference type="InterPro" id="IPR016040">
    <property type="entry name" value="NAD(P)-bd_dom"/>
</dbReference>
<dbReference type="InterPro" id="IPR051207">
    <property type="entry name" value="ComplexI_NDUFA9_subunit"/>
</dbReference>
<dbReference type="Pfam" id="PF13460">
    <property type="entry name" value="NAD_binding_10"/>
    <property type="match status" value="1"/>
</dbReference>
<dbReference type="EMBL" id="FOMX01000051">
    <property type="protein sequence ID" value="SFF35089.1"/>
    <property type="molecule type" value="Genomic_DNA"/>
</dbReference>
<protein>
    <submittedName>
        <fullName evidence="4">Nucleoside-diphosphate-sugar epimerase</fullName>
    </submittedName>
</protein>
<reference evidence="5" key="1">
    <citation type="submission" date="2016-10" db="EMBL/GenBank/DDBJ databases">
        <authorList>
            <person name="Varghese N."/>
            <person name="Submissions S."/>
        </authorList>
    </citation>
    <scope>NUCLEOTIDE SEQUENCE [LARGE SCALE GENOMIC DNA]</scope>
    <source>
        <strain evidence="5">ATCC 25963</strain>
    </source>
</reference>
<dbReference type="OrthoDB" id="9804595at2"/>
<dbReference type="GO" id="GO:0080120">
    <property type="term" value="P:CAAX-box protein maturation"/>
    <property type="evidence" value="ECO:0007669"/>
    <property type="project" value="UniProtKB-ARBA"/>
</dbReference>
<keyword evidence="1" id="KW-0472">Membrane</keyword>
<evidence type="ECO:0000256" key="1">
    <source>
        <dbReference type="SAM" id="Phobius"/>
    </source>
</evidence>
<feature type="transmembrane region" description="Helical" evidence="1">
    <location>
        <begin position="381"/>
        <end position="404"/>
    </location>
</feature>
<evidence type="ECO:0000259" key="3">
    <source>
        <dbReference type="Pfam" id="PF13460"/>
    </source>
</evidence>
<keyword evidence="1" id="KW-0812">Transmembrane</keyword>